<evidence type="ECO:0000313" key="10">
    <source>
        <dbReference type="Proteomes" id="UP001139104"/>
    </source>
</evidence>
<keyword evidence="6 7" id="KW-0472">Membrane</keyword>
<protein>
    <submittedName>
        <fullName evidence="9">Glycosyltransferase</fullName>
        <ecNumber evidence="9">2.4.-.-</ecNumber>
    </submittedName>
</protein>
<evidence type="ECO:0000256" key="3">
    <source>
        <dbReference type="ARBA" id="ARBA00022679"/>
    </source>
</evidence>
<dbReference type="SUPFAM" id="SSF53448">
    <property type="entry name" value="Nucleotide-diphospho-sugar transferases"/>
    <property type="match status" value="1"/>
</dbReference>
<evidence type="ECO:0000313" key="9">
    <source>
        <dbReference type="EMBL" id="MCI4684560.1"/>
    </source>
</evidence>
<dbReference type="RefSeq" id="WP_243068451.1">
    <property type="nucleotide sequence ID" value="NZ_JAIVFK010000001.1"/>
</dbReference>
<evidence type="ECO:0000256" key="4">
    <source>
        <dbReference type="ARBA" id="ARBA00022692"/>
    </source>
</evidence>
<dbReference type="EMBL" id="JAIVFP010000001">
    <property type="protein sequence ID" value="MCI4684560.1"/>
    <property type="molecule type" value="Genomic_DNA"/>
</dbReference>
<keyword evidence="10" id="KW-1185">Reference proteome</keyword>
<accession>A0ABS9ZAR3</accession>
<name>A0ABS9ZAR3_9HYPH</name>
<dbReference type="PANTHER" id="PTHR43867">
    <property type="entry name" value="CELLULOSE SYNTHASE CATALYTIC SUBUNIT A [UDP-FORMING]"/>
    <property type="match status" value="1"/>
</dbReference>
<feature type="transmembrane region" description="Helical" evidence="7">
    <location>
        <begin position="492"/>
        <end position="519"/>
    </location>
</feature>
<keyword evidence="4 7" id="KW-0812">Transmembrane</keyword>
<feature type="transmembrane region" description="Helical" evidence="7">
    <location>
        <begin position="179"/>
        <end position="198"/>
    </location>
</feature>
<reference evidence="9" key="1">
    <citation type="journal article" date="2022" name="ISME J.">
        <title>Identification of active gaseous-alkane degraders at natural gas seeps.</title>
        <authorList>
            <person name="Farhan Ul Haque M."/>
            <person name="Hernandez M."/>
            <person name="Crombie A.T."/>
            <person name="Murrell J.C."/>
        </authorList>
    </citation>
    <scope>NUCLEOTIDE SEQUENCE</scope>
    <source>
        <strain evidence="9">PC2</strain>
    </source>
</reference>
<dbReference type="Gene3D" id="3.90.550.10">
    <property type="entry name" value="Spore Coat Polysaccharide Biosynthesis Protein SpsA, Chain A"/>
    <property type="match status" value="1"/>
</dbReference>
<dbReference type="InterPro" id="IPR001173">
    <property type="entry name" value="Glyco_trans_2-like"/>
</dbReference>
<dbReference type="Proteomes" id="UP001139104">
    <property type="component" value="Unassembled WGS sequence"/>
</dbReference>
<dbReference type="InterPro" id="IPR029044">
    <property type="entry name" value="Nucleotide-diphossugar_trans"/>
</dbReference>
<proteinExistence type="predicted"/>
<dbReference type="GO" id="GO:0016757">
    <property type="term" value="F:glycosyltransferase activity"/>
    <property type="evidence" value="ECO:0007669"/>
    <property type="project" value="UniProtKB-KW"/>
</dbReference>
<organism evidence="9 10">
    <name type="scientific">Candidatus Rhodoblastus alkanivorans</name>
    <dbReference type="NCBI Taxonomy" id="2954117"/>
    <lineage>
        <taxon>Bacteria</taxon>
        <taxon>Pseudomonadati</taxon>
        <taxon>Pseudomonadota</taxon>
        <taxon>Alphaproteobacteria</taxon>
        <taxon>Hyphomicrobiales</taxon>
        <taxon>Rhodoblastaceae</taxon>
        <taxon>Rhodoblastus</taxon>
    </lineage>
</organism>
<evidence type="ECO:0000256" key="6">
    <source>
        <dbReference type="ARBA" id="ARBA00023136"/>
    </source>
</evidence>
<sequence length="637" mass="68812">MNPGPLYRSGRSFEADGAEDWPPEIAFLAAEGVGVKALNHAARRARAQGAGADEVLIAEGLIEESLYYRALARRLNCAYVERAAALAPGFDYRAALRASVARADPGRENFDWLMAPRGRDVRKLLALGSGAARRVAICAPAIFSALVRAKGRRALSDDASYALSRADSRLSANAPQLRWSNRLTMLFSLVVLAGLFALSSELLVFASSFLSALFLGGIYVRLCALAASRTPTSPPPPPLCDRDLPTFTIVAPMYREAGVAAQFLRAIRALDYPCAKLDLKIVVEPDDPGTAQALRAAGLPPYAEIVVAPRGAPRTKPRALNVALPLARGRLLTILDAEDRPEPGQLRAAAAAFAVAGPRVACFQARLAIDNGHESWLSYFFAIGYAALFDVINPGLAALGLPLPLGGTSNHFRTDILRRVVGWDAWNVTEDADLGLRFARLGYEVGVIAATTYEDAPTDIASWLGQRSRWMKGWMQTLAVFLRTPRKHVRKIGLIQSFSALSAMSSLIAGPLFGPFYSARFARDLIYGDLLAPANATRLFFAALNLSVGLFGLAALIAPMALGMKRRGLKASPLLLLAPFYLLLLSAAAWRALWEWTRRPFVWTKTEHTPRPAQTDAGAKNFPARASAIKARALSTP</sequence>
<evidence type="ECO:0000256" key="1">
    <source>
        <dbReference type="ARBA" id="ARBA00004141"/>
    </source>
</evidence>
<feature type="domain" description="Glycosyltransferase 2-like" evidence="8">
    <location>
        <begin position="332"/>
        <end position="526"/>
    </location>
</feature>
<dbReference type="PANTHER" id="PTHR43867:SF2">
    <property type="entry name" value="CELLULOSE SYNTHASE CATALYTIC SUBUNIT A [UDP-FORMING]"/>
    <property type="match status" value="1"/>
</dbReference>
<evidence type="ECO:0000256" key="2">
    <source>
        <dbReference type="ARBA" id="ARBA00022676"/>
    </source>
</evidence>
<comment type="subcellular location">
    <subcellularLocation>
        <location evidence="1">Membrane</location>
        <topology evidence="1">Multi-pass membrane protein</topology>
    </subcellularLocation>
</comment>
<keyword evidence="2 9" id="KW-0328">Glycosyltransferase</keyword>
<dbReference type="EC" id="2.4.-.-" evidence="9"/>
<feature type="transmembrane region" description="Helical" evidence="7">
    <location>
        <begin position="204"/>
        <end position="224"/>
    </location>
</feature>
<keyword evidence="3 9" id="KW-0808">Transferase</keyword>
<feature type="transmembrane region" description="Helical" evidence="7">
    <location>
        <begin position="539"/>
        <end position="562"/>
    </location>
</feature>
<evidence type="ECO:0000256" key="5">
    <source>
        <dbReference type="ARBA" id="ARBA00022989"/>
    </source>
</evidence>
<keyword evidence="5 7" id="KW-1133">Transmembrane helix</keyword>
<evidence type="ECO:0000256" key="7">
    <source>
        <dbReference type="SAM" id="Phobius"/>
    </source>
</evidence>
<evidence type="ECO:0000259" key="8">
    <source>
        <dbReference type="Pfam" id="PF13632"/>
    </source>
</evidence>
<dbReference type="Pfam" id="PF13632">
    <property type="entry name" value="Glyco_trans_2_3"/>
    <property type="match status" value="1"/>
</dbReference>
<comment type="caution">
    <text evidence="9">The sequence shown here is derived from an EMBL/GenBank/DDBJ whole genome shotgun (WGS) entry which is preliminary data.</text>
</comment>
<dbReference type="InterPro" id="IPR050321">
    <property type="entry name" value="Glycosyltr_2/OpgH_subfam"/>
</dbReference>
<feature type="transmembrane region" description="Helical" evidence="7">
    <location>
        <begin position="574"/>
        <end position="593"/>
    </location>
</feature>
<gene>
    <name evidence="9" type="ORF">K2U94_17605</name>
</gene>